<evidence type="ECO:0000256" key="2">
    <source>
        <dbReference type="PROSITE-ProRule" id="PRU01161"/>
    </source>
</evidence>
<dbReference type="STRING" id="334426.A0A0R3PFQ8"/>
<dbReference type="OrthoDB" id="197155at2759"/>
<dbReference type="GO" id="GO:0004806">
    <property type="term" value="F:triacylglycerol lipase activity"/>
    <property type="evidence" value="ECO:0007669"/>
    <property type="project" value="TreeGrafter"/>
</dbReference>
<dbReference type="OMA" id="PNIREEN"/>
<evidence type="ECO:0000313" key="6">
    <source>
        <dbReference type="WBParaSite" id="ACOC_0000303501-mRNA-1"/>
    </source>
</evidence>
<reference evidence="6" key="1">
    <citation type="submission" date="2017-02" db="UniProtKB">
        <authorList>
            <consortium name="WormBaseParasite"/>
        </authorList>
    </citation>
    <scope>IDENTIFICATION</scope>
</reference>
<feature type="domain" description="PNPLA" evidence="3">
    <location>
        <begin position="1"/>
        <end position="147"/>
    </location>
</feature>
<dbReference type="WBParaSite" id="ACOC_0000303501-mRNA-1">
    <property type="protein sequence ID" value="ACOC_0000303501-mRNA-1"/>
    <property type="gene ID" value="ACOC_0000303501"/>
</dbReference>
<dbReference type="GO" id="GO:0005737">
    <property type="term" value="C:cytoplasm"/>
    <property type="evidence" value="ECO:0007669"/>
    <property type="project" value="TreeGrafter"/>
</dbReference>
<dbReference type="SUPFAM" id="SSF52151">
    <property type="entry name" value="FabD/lysophospholipase-like"/>
    <property type="match status" value="1"/>
</dbReference>
<dbReference type="InterPro" id="IPR016035">
    <property type="entry name" value="Acyl_Trfase/lysoPLipase"/>
</dbReference>
<dbReference type="InterPro" id="IPR033562">
    <property type="entry name" value="PLPL"/>
</dbReference>
<reference evidence="4 5" key="2">
    <citation type="submission" date="2018-11" db="EMBL/GenBank/DDBJ databases">
        <authorList>
            <consortium name="Pathogen Informatics"/>
        </authorList>
    </citation>
    <scope>NUCLEOTIDE SEQUENCE [LARGE SCALE GENOMIC DNA]</scope>
    <source>
        <strain evidence="4 5">Costa Rica</strain>
    </source>
</reference>
<name>A0A0R3PFQ8_ANGCS</name>
<feature type="short sequence motif" description="DGA/G" evidence="2">
    <location>
        <begin position="134"/>
        <end position="136"/>
    </location>
</feature>
<evidence type="ECO:0000256" key="1">
    <source>
        <dbReference type="ARBA" id="ARBA00023098"/>
    </source>
</evidence>
<accession>A0A0R3PFQ8</accession>
<dbReference type="EMBL" id="UYYA01000765">
    <property type="protein sequence ID" value="VDM54621.1"/>
    <property type="molecule type" value="Genomic_DNA"/>
</dbReference>
<feature type="active site" description="Nucleophile" evidence="2">
    <location>
        <position position="15"/>
    </location>
</feature>
<keyword evidence="1 2" id="KW-0443">Lipid metabolism</keyword>
<dbReference type="Pfam" id="PF01734">
    <property type="entry name" value="Patatin"/>
    <property type="match status" value="1"/>
</dbReference>
<evidence type="ECO:0000313" key="5">
    <source>
        <dbReference type="Proteomes" id="UP000267027"/>
    </source>
</evidence>
<protein>
    <submittedName>
        <fullName evidence="6">PNPLA domain-containing protein</fullName>
    </submittedName>
</protein>
<dbReference type="GO" id="GO:0019433">
    <property type="term" value="P:triglyceride catabolic process"/>
    <property type="evidence" value="ECO:0007669"/>
    <property type="project" value="TreeGrafter"/>
</dbReference>
<feature type="short sequence motif" description="GXSXG" evidence="2">
    <location>
        <begin position="13"/>
        <end position="17"/>
    </location>
</feature>
<evidence type="ECO:0000259" key="3">
    <source>
        <dbReference type="PROSITE" id="PS51635"/>
    </source>
</evidence>
<dbReference type="GO" id="GO:0055088">
    <property type="term" value="P:lipid homeostasis"/>
    <property type="evidence" value="ECO:0007669"/>
    <property type="project" value="TreeGrafter"/>
</dbReference>
<organism evidence="6">
    <name type="scientific">Angiostrongylus costaricensis</name>
    <name type="common">Nematode worm</name>
    <dbReference type="NCBI Taxonomy" id="334426"/>
    <lineage>
        <taxon>Eukaryota</taxon>
        <taxon>Metazoa</taxon>
        <taxon>Ecdysozoa</taxon>
        <taxon>Nematoda</taxon>
        <taxon>Chromadorea</taxon>
        <taxon>Rhabditida</taxon>
        <taxon>Rhabditina</taxon>
        <taxon>Rhabditomorpha</taxon>
        <taxon>Strongyloidea</taxon>
        <taxon>Metastrongylidae</taxon>
        <taxon>Angiostrongylus</taxon>
    </lineage>
</organism>
<dbReference type="GO" id="GO:0016020">
    <property type="term" value="C:membrane"/>
    <property type="evidence" value="ECO:0007669"/>
    <property type="project" value="TreeGrafter"/>
</dbReference>
<comment type="caution">
    <text evidence="2">Lacks conserved residue(s) required for the propagation of feature annotation.</text>
</comment>
<feature type="active site" description="Proton acceptor" evidence="2">
    <location>
        <position position="134"/>
    </location>
</feature>
<sequence length="449" mass="50743">EYAPFLIRNKISGASAGAIVATCLVTNVCLSQATTTILKIVTQARSRSFGPLHPDFNLLELVRYEMSYKLPADAYKECSGRLQISLTRWSDNKNVLVNEFTSNDDLIDAIICSCFIPVYCGNTPPTFRGIAYVDGGFSDNQPSYDDYTVTISPFSGESDICPLDSDTAGLFGMTFSGTSIRFTTGNLFRLTACLMPPSGENCSRICQQGFDDALRFISRTIAPCIRCLSIHTKNYNKLQEFTCVKTGFSQLTKTAILRYVRLFWKTLIFRKKLLSECDFCGDSENIQSASPSDLFPVFLKKAFEEAYATEDSIFNYFLSFRLFRYTLHSTVFMFGQLVQMIRISWYWFTLNVIEPFQIKGITVVEEPIEWTSLDDTVNDDSLEHVIEYTKSHDTMYEFHYLDENNQVRASIVNTKIAILSGVLNMSPFQHEGELRDSDLLGVGSQTKTT</sequence>
<evidence type="ECO:0000313" key="4">
    <source>
        <dbReference type="EMBL" id="VDM54621.1"/>
    </source>
</evidence>
<dbReference type="GO" id="GO:0005811">
    <property type="term" value="C:lipid droplet"/>
    <property type="evidence" value="ECO:0007669"/>
    <property type="project" value="TreeGrafter"/>
</dbReference>
<gene>
    <name evidence="4" type="ORF">ACOC_LOCUS3036</name>
</gene>
<proteinExistence type="predicted"/>
<keyword evidence="2" id="KW-0378">Hydrolase</keyword>
<keyword evidence="2" id="KW-0442">Lipid degradation</keyword>
<dbReference type="Proteomes" id="UP000267027">
    <property type="component" value="Unassembled WGS sequence"/>
</dbReference>
<dbReference type="AlphaFoldDB" id="A0A0R3PFQ8"/>
<dbReference type="Gene3D" id="3.40.1090.10">
    <property type="entry name" value="Cytosolic phospholipase A2 catalytic domain"/>
    <property type="match status" value="1"/>
</dbReference>
<dbReference type="PROSITE" id="PS51635">
    <property type="entry name" value="PNPLA"/>
    <property type="match status" value="1"/>
</dbReference>
<dbReference type="InterPro" id="IPR002641">
    <property type="entry name" value="PNPLA_dom"/>
</dbReference>
<dbReference type="CDD" id="cd07204">
    <property type="entry name" value="Pat_PNPLA_like"/>
    <property type="match status" value="1"/>
</dbReference>
<keyword evidence="5" id="KW-1185">Reference proteome</keyword>
<dbReference type="PANTHER" id="PTHR12406:SF41">
    <property type="entry name" value="BRUMMER, ISOFORM B-RELATED"/>
    <property type="match status" value="1"/>
</dbReference>
<dbReference type="PANTHER" id="PTHR12406">
    <property type="entry name" value="CALCIUM-INDEPENDENT PHOSPHOLIPASE A2 IPLA2 -RELATED"/>
    <property type="match status" value="1"/>
</dbReference>